<name>A0A645EIZ1_9ZZZZ</name>
<sequence>MQKAIAPAMRQTATAPVVARACVRESSGNHDGGGGGGGSDDLEDSDGSDGPDLPLLSPFGGNPRNTSRKHRITDLTNRLTLGCAGLLAAVVMSLILTGCSL</sequence>
<evidence type="ECO:0000313" key="3">
    <source>
        <dbReference type="EMBL" id="MPN00684.1"/>
    </source>
</evidence>
<dbReference type="AlphaFoldDB" id="A0A645EIZ1"/>
<keyword evidence="2" id="KW-0812">Transmembrane</keyword>
<feature type="region of interest" description="Disordered" evidence="1">
    <location>
        <begin position="23"/>
        <end position="69"/>
    </location>
</feature>
<keyword evidence="2" id="KW-1133">Transmembrane helix</keyword>
<feature type="compositionally biased region" description="Low complexity" evidence="1">
    <location>
        <begin position="50"/>
        <end position="61"/>
    </location>
</feature>
<feature type="compositionally biased region" description="Gly residues" evidence="1">
    <location>
        <begin position="30"/>
        <end position="39"/>
    </location>
</feature>
<dbReference type="EMBL" id="VSSQ01046723">
    <property type="protein sequence ID" value="MPN00684.1"/>
    <property type="molecule type" value="Genomic_DNA"/>
</dbReference>
<protein>
    <submittedName>
        <fullName evidence="3">Uncharacterized protein</fullName>
    </submittedName>
</protein>
<gene>
    <name evidence="3" type="ORF">SDC9_147880</name>
</gene>
<comment type="caution">
    <text evidence="3">The sequence shown here is derived from an EMBL/GenBank/DDBJ whole genome shotgun (WGS) entry which is preliminary data.</text>
</comment>
<accession>A0A645EIZ1</accession>
<organism evidence="3">
    <name type="scientific">bioreactor metagenome</name>
    <dbReference type="NCBI Taxonomy" id="1076179"/>
    <lineage>
        <taxon>unclassified sequences</taxon>
        <taxon>metagenomes</taxon>
        <taxon>ecological metagenomes</taxon>
    </lineage>
</organism>
<evidence type="ECO:0000256" key="1">
    <source>
        <dbReference type="SAM" id="MobiDB-lite"/>
    </source>
</evidence>
<reference evidence="3" key="1">
    <citation type="submission" date="2019-08" db="EMBL/GenBank/DDBJ databases">
        <authorList>
            <person name="Kucharzyk K."/>
            <person name="Murdoch R.W."/>
            <person name="Higgins S."/>
            <person name="Loffler F."/>
        </authorList>
    </citation>
    <scope>NUCLEOTIDE SEQUENCE</scope>
</reference>
<proteinExistence type="predicted"/>
<evidence type="ECO:0000256" key="2">
    <source>
        <dbReference type="SAM" id="Phobius"/>
    </source>
</evidence>
<feature type="compositionally biased region" description="Acidic residues" evidence="1">
    <location>
        <begin position="40"/>
        <end position="49"/>
    </location>
</feature>
<feature type="transmembrane region" description="Helical" evidence="2">
    <location>
        <begin position="79"/>
        <end position="98"/>
    </location>
</feature>
<keyword evidence="2" id="KW-0472">Membrane</keyword>